<proteinExistence type="predicted"/>
<feature type="transmembrane region" description="Helical" evidence="6">
    <location>
        <begin position="99"/>
        <end position="119"/>
    </location>
</feature>
<feature type="transmembrane region" description="Helical" evidence="6">
    <location>
        <begin position="197"/>
        <end position="217"/>
    </location>
</feature>
<dbReference type="Proteomes" id="UP000216446">
    <property type="component" value="Unassembled WGS sequence"/>
</dbReference>
<gene>
    <name evidence="7" type="ORF">BSZ36_06210</name>
</gene>
<sequence>MAPEAPVSSGPRFRAPDTTLIIFSIILLAAVLTWIIPPGAFERTELQVEGVGTREVVVPGTFAPVEREVVGVRQRLIHTVAIVFQAPIRGFADPQVADIIAFVLFIGGMFSILAATGAIDAGLRRTVLAAERSPRLERALIPLFMVLFSLGGAVFGMAEETIPFVLIFVPLALALGYDSLTGAAIPFVGSAAGFAAAFFNPFTVGVAQGIAGVSLFSGAGFRLVLWVFTTGIATAFVMWHAARVKRDPPKSPVHRLDLTKRADATPLTSGDARFTGRHRAVLWTFALSLLVLVWGVFPRERVIEGIGTVRGLSYFVGGEGWYIIEIAAFFLGLGVILAMLGGLSPNRAAGAFMEGVKDLAPTAVIIGIARGILVVLEDGQTIDPILNALASGLEGTGSALSAMAMFGAQTAINFFVPSGSGQAALTMPLMAPLADLVGVSRQTAVLAFQMGDGFTNMIVPTSAVLMGVLSLARIPWQTWARWILPLQVVLFTLGLIALAIASAVGYA</sequence>
<feature type="transmembrane region" description="Helical" evidence="6">
    <location>
        <begin position="321"/>
        <end position="343"/>
    </location>
</feature>
<feature type="transmembrane region" description="Helical" evidence="6">
    <location>
        <begin position="280"/>
        <end position="297"/>
    </location>
</feature>
<keyword evidence="2" id="KW-1003">Cell membrane</keyword>
<feature type="transmembrane region" description="Helical" evidence="6">
    <location>
        <begin position="139"/>
        <end position="158"/>
    </location>
</feature>
<dbReference type="InParanoid" id="A0A259U3M8"/>
<keyword evidence="4 6" id="KW-1133">Transmembrane helix</keyword>
<dbReference type="GO" id="GO:0005886">
    <property type="term" value="C:plasma membrane"/>
    <property type="evidence" value="ECO:0007669"/>
    <property type="project" value="UniProtKB-SubCell"/>
</dbReference>
<feature type="transmembrane region" description="Helical" evidence="6">
    <location>
        <begin position="20"/>
        <end position="37"/>
    </location>
</feature>
<dbReference type="AlphaFoldDB" id="A0A259U3M8"/>
<dbReference type="PANTHER" id="PTHR43652">
    <property type="entry name" value="BASIC AMINO ACID ANTIPORTER YFCC-RELATED"/>
    <property type="match status" value="1"/>
</dbReference>
<feature type="transmembrane region" description="Helical" evidence="6">
    <location>
        <begin position="457"/>
        <end position="476"/>
    </location>
</feature>
<evidence type="ECO:0008006" key="9">
    <source>
        <dbReference type="Google" id="ProtNLM"/>
    </source>
</evidence>
<feature type="transmembrane region" description="Helical" evidence="6">
    <location>
        <begin position="164"/>
        <end position="185"/>
    </location>
</feature>
<evidence type="ECO:0000313" key="7">
    <source>
        <dbReference type="EMBL" id="OZC04619.1"/>
    </source>
</evidence>
<evidence type="ECO:0000256" key="1">
    <source>
        <dbReference type="ARBA" id="ARBA00004651"/>
    </source>
</evidence>
<dbReference type="FunCoup" id="A0A259U3M8">
    <property type="interactions" value="53"/>
</dbReference>
<dbReference type="InterPro" id="IPR051679">
    <property type="entry name" value="DASS-Related_Transporters"/>
</dbReference>
<evidence type="ECO:0000256" key="5">
    <source>
        <dbReference type="ARBA" id="ARBA00023136"/>
    </source>
</evidence>
<accession>A0A259U3M8</accession>
<dbReference type="Pfam" id="PF03606">
    <property type="entry name" value="DcuC"/>
    <property type="match status" value="1"/>
</dbReference>
<feature type="transmembrane region" description="Helical" evidence="6">
    <location>
        <begin position="223"/>
        <end position="242"/>
    </location>
</feature>
<reference evidence="7 8" key="1">
    <citation type="submission" date="2016-11" db="EMBL/GenBank/DDBJ databases">
        <title>Study of marine rhodopsin-containing bacteria.</title>
        <authorList>
            <person name="Yoshizawa S."/>
            <person name="Kumagai Y."/>
            <person name="Kogure K."/>
        </authorList>
    </citation>
    <scope>NUCLEOTIDE SEQUENCE [LARGE SCALE GENOMIC DNA]</scope>
    <source>
        <strain evidence="7 8">SG-29</strain>
    </source>
</reference>
<organism evidence="7 8">
    <name type="scientific">Rubricoccus marinus</name>
    <dbReference type="NCBI Taxonomy" id="716817"/>
    <lineage>
        <taxon>Bacteria</taxon>
        <taxon>Pseudomonadati</taxon>
        <taxon>Rhodothermota</taxon>
        <taxon>Rhodothermia</taxon>
        <taxon>Rhodothermales</taxon>
        <taxon>Rubricoccaceae</taxon>
        <taxon>Rubricoccus</taxon>
    </lineage>
</organism>
<dbReference type="EMBL" id="MQWB01000001">
    <property type="protein sequence ID" value="OZC04619.1"/>
    <property type="molecule type" value="Genomic_DNA"/>
</dbReference>
<evidence type="ECO:0000256" key="6">
    <source>
        <dbReference type="SAM" id="Phobius"/>
    </source>
</evidence>
<evidence type="ECO:0000256" key="3">
    <source>
        <dbReference type="ARBA" id="ARBA00022692"/>
    </source>
</evidence>
<comment type="subcellular location">
    <subcellularLocation>
        <location evidence="1">Cell membrane</location>
        <topology evidence="1">Multi-pass membrane protein</topology>
    </subcellularLocation>
</comment>
<dbReference type="PANTHER" id="PTHR43652:SF2">
    <property type="entry name" value="BASIC AMINO ACID ANTIPORTER YFCC-RELATED"/>
    <property type="match status" value="1"/>
</dbReference>
<evidence type="ECO:0000256" key="2">
    <source>
        <dbReference type="ARBA" id="ARBA00022475"/>
    </source>
</evidence>
<comment type="caution">
    <text evidence="7">The sequence shown here is derived from an EMBL/GenBank/DDBJ whole genome shotgun (WGS) entry which is preliminary data.</text>
</comment>
<evidence type="ECO:0000256" key="4">
    <source>
        <dbReference type="ARBA" id="ARBA00022989"/>
    </source>
</evidence>
<keyword evidence="8" id="KW-1185">Reference proteome</keyword>
<name>A0A259U3M8_9BACT</name>
<protein>
    <recommendedName>
        <fullName evidence="9">C4-dicarboxylate ABC transporter</fullName>
    </recommendedName>
</protein>
<keyword evidence="5 6" id="KW-0472">Membrane</keyword>
<feature type="transmembrane region" description="Helical" evidence="6">
    <location>
        <begin position="482"/>
        <end position="506"/>
    </location>
</feature>
<evidence type="ECO:0000313" key="8">
    <source>
        <dbReference type="Proteomes" id="UP000216446"/>
    </source>
</evidence>
<dbReference type="OrthoDB" id="255482at2"/>
<keyword evidence="3 6" id="KW-0812">Transmembrane</keyword>
<dbReference type="InterPro" id="IPR018385">
    <property type="entry name" value="C4_dicarb_anaerob_car-like"/>
</dbReference>